<keyword evidence="8" id="KW-1185">Reference proteome</keyword>
<accession>A0A7N0UGY8</accession>
<organism evidence="7 8">
    <name type="scientific">Kalanchoe fedtschenkoi</name>
    <name type="common">Lavender scallops</name>
    <name type="synonym">South American air plant</name>
    <dbReference type="NCBI Taxonomy" id="63787"/>
    <lineage>
        <taxon>Eukaryota</taxon>
        <taxon>Viridiplantae</taxon>
        <taxon>Streptophyta</taxon>
        <taxon>Embryophyta</taxon>
        <taxon>Tracheophyta</taxon>
        <taxon>Spermatophyta</taxon>
        <taxon>Magnoliopsida</taxon>
        <taxon>eudicotyledons</taxon>
        <taxon>Gunneridae</taxon>
        <taxon>Pentapetalae</taxon>
        <taxon>Saxifragales</taxon>
        <taxon>Crassulaceae</taxon>
        <taxon>Kalanchoe</taxon>
    </lineage>
</organism>
<evidence type="ECO:0000256" key="4">
    <source>
        <dbReference type="SAM" id="MobiDB-lite"/>
    </source>
</evidence>
<keyword evidence="1" id="KW-0479">Metal-binding</keyword>
<dbReference type="Pfam" id="PF12906">
    <property type="entry name" value="RINGv"/>
    <property type="match status" value="1"/>
</dbReference>
<keyword evidence="5" id="KW-0472">Membrane</keyword>
<protein>
    <recommendedName>
        <fullName evidence="6">RING-CH-type domain-containing protein</fullName>
    </recommendedName>
</protein>
<dbReference type="Proteomes" id="UP000594263">
    <property type="component" value="Unplaced"/>
</dbReference>
<dbReference type="AlphaFoldDB" id="A0A7N0UGY8"/>
<dbReference type="PANTHER" id="PTHR46214">
    <property type="entry name" value="ZINC FINGER, RING-CH-TYPE"/>
    <property type="match status" value="1"/>
</dbReference>
<evidence type="ECO:0000256" key="3">
    <source>
        <dbReference type="ARBA" id="ARBA00022833"/>
    </source>
</evidence>
<dbReference type="InterPro" id="IPR013083">
    <property type="entry name" value="Znf_RING/FYVE/PHD"/>
</dbReference>
<feature type="transmembrane region" description="Helical" evidence="5">
    <location>
        <begin position="252"/>
        <end position="275"/>
    </location>
</feature>
<dbReference type="Gene3D" id="3.30.40.10">
    <property type="entry name" value="Zinc/RING finger domain, C3HC4 (zinc finger)"/>
    <property type="match status" value="1"/>
</dbReference>
<name>A0A7N0UGY8_KALFE</name>
<evidence type="ECO:0000256" key="1">
    <source>
        <dbReference type="ARBA" id="ARBA00022723"/>
    </source>
</evidence>
<dbReference type="PROSITE" id="PS51292">
    <property type="entry name" value="ZF_RING_CH"/>
    <property type="match status" value="1"/>
</dbReference>
<evidence type="ECO:0000256" key="2">
    <source>
        <dbReference type="ARBA" id="ARBA00022771"/>
    </source>
</evidence>
<dbReference type="SMART" id="SM00744">
    <property type="entry name" value="RINGv"/>
    <property type="match status" value="1"/>
</dbReference>
<evidence type="ECO:0000259" key="6">
    <source>
        <dbReference type="PROSITE" id="PS51292"/>
    </source>
</evidence>
<proteinExistence type="predicted"/>
<dbReference type="InterPro" id="IPR011016">
    <property type="entry name" value="Znf_RING-CH"/>
</dbReference>
<feature type="domain" description="RING-CH-type" evidence="6">
    <location>
        <begin position="154"/>
        <end position="214"/>
    </location>
</feature>
<dbReference type="Gramene" id="Kaladp0067s0208.1.v1.1">
    <property type="protein sequence ID" value="Kaladp0067s0208.1.v1.1"/>
    <property type="gene ID" value="Kaladp0067s0208.v1.1"/>
</dbReference>
<dbReference type="GO" id="GO:0008270">
    <property type="term" value="F:zinc ion binding"/>
    <property type="evidence" value="ECO:0007669"/>
    <property type="project" value="UniProtKB-KW"/>
</dbReference>
<evidence type="ECO:0000313" key="8">
    <source>
        <dbReference type="Proteomes" id="UP000594263"/>
    </source>
</evidence>
<evidence type="ECO:0000313" key="7">
    <source>
        <dbReference type="EnsemblPlants" id="Kaladp0067s0208.1.v1.1"/>
    </source>
</evidence>
<dbReference type="SUPFAM" id="SSF57850">
    <property type="entry name" value="RING/U-box"/>
    <property type="match status" value="1"/>
</dbReference>
<reference evidence="7" key="1">
    <citation type="submission" date="2021-01" db="UniProtKB">
        <authorList>
            <consortium name="EnsemblPlants"/>
        </authorList>
    </citation>
    <scope>IDENTIFICATION</scope>
</reference>
<keyword evidence="2" id="KW-0863">Zinc-finger</keyword>
<dbReference type="PANTHER" id="PTHR46214:SF16">
    <property type="entry name" value="OS10G0481450 PROTEIN"/>
    <property type="match status" value="1"/>
</dbReference>
<feature type="compositionally biased region" description="Basic and acidic residues" evidence="4">
    <location>
        <begin position="1"/>
        <end position="11"/>
    </location>
</feature>
<keyword evidence="3" id="KW-0862">Zinc</keyword>
<evidence type="ECO:0000256" key="5">
    <source>
        <dbReference type="SAM" id="Phobius"/>
    </source>
</evidence>
<feature type="region of interest" description="Disordered" evidence="4">
    <location>
        <begin position="1"/>
        <end position="27"/>
    </location>
</feature>
<keyword evidence="5" id="KW-0812">Transmembrane</keyword>
<sequence>MHHNEDYKRSGDPPLDLENGGSPHDTRQLLSSINCELSEEAQVVSNEGTNAGSGLIFSKAVPEDVSSGNPHSSSSVMPTASVASDRQTHDHSVFSSAPNHTSVPQCGSANNQKMLVHPTIVAPGGTHSFDFNAVRSNNEESSIVLSPKKPHLSRNSSSHKQCRVCQQEKDEDLISLGCQCRGELAKTHRSCIDTWFRTKGSNRCEICQHVAVNVPPPESGSSARYWVWQVDPTFRGGSTAQERQRGCYSPRWVAFGILIGGLLLDVLISITLGVSALPVNIIIGVIVVLGLGIALRLAFEIFQDWNDRRVVQQMEPNVGFGYNGAV</sequence>
<feature type="transmembrane region" description="Helical" evidence="5">
    <location>
        <begin position="281"/>
        <end position="299"/>
    </location>
</feature>
<keyword evidence="5" id="KW-1133">Transmembrane helix</keyword>
<dbReference type="EnsemblPlants" id="Kaladp0067s0208.1.v1.1">
    <property type="protein sequence ID" value="Kaladp0067s0208.1.v1.1"/>
    <property type="gene ID" value="Kaladp0067s0208.v1.1"/>
</dbReference>